<gene>
    <name evidence="4" type="ORF">BJ965_001907</name>
</gene>
<organism evidence="4 5">
    <name type="scientific">Streptomyces luteogriseus</name>
    <dbReference type="NCBI Taxonomy" id="68233"/>
    <lineage>
        <taxon>Bacteria</taxon>
        <taxon>Bacillati</taxon>
        <taxon>Actinomycetota</taxon>
        <taxon>Actinomycetes</taxon>
        <taxon>Kitasatosporales</taxon>
        <taxon>Streptomycetaceae</taxon>
        <taxon>Streptomyces</taxon>
    </lineage>
</organism>
<dbReference type="InterPro" id="IPR041183">
    <property type="entry name" value="Cyclophilin-like"/>
</dbReference>
<reference evidence="4 5" key="1">
    <citation type="submission" date="2020-08" db="EMBL/GenBank/DDBJ databases">
        <title>Sequencing the genomes of 1000 actinobacteria strains.</title>
        <authorList>
            <person name="Klenk H.-P."/>
        </authorList>
    </citation>
    <scope>NUCLEOTIDE SEQUENCE [LARGE SCALE GENOMIC DNA]</scope>
    <source>
        <strain evidence="4 5">DSM 40483</strain>
    </source>
</reference>
<feature type="chain" id="PRO_5039379964" description="Cyclophilin-like domain-containing protein" evidence="2">
    <location>
        <begin position="27"/>
        <end position="176"/>
    </location>
</feature>
<dbReference type="EMBL" id="JACHMS010000001">
    <property type="protein sequence ID" value="MBB4712025.1"/>
    <property type="molecule type" value="Genomic_DNA"/>
</dbReference>
<dbReference type="Proteomes" id="UP000565089">
    <property type="component" value="Unassembled WGS sequence"/>
</dbReference>
<dbReference type="InterPro" id="IPR029000">
    <property type="entry name" value="Cyclophilin-like_dom_sf"/>
</dbReference>
<proteinExistence type="predicted"/>
<dbReference type="GeneID" id="95793903"/>
<evidence type="ECO:0000256" key="1">
    <source>
        <dbReference type="SAM" id="MobiDB-lite"/>
    </source>
</evidence>
<dbReference type="Gene3D" id="2.40.100.20">
    <property type="match status" value="1"/>
</dbReference>
<evidence type="ECO:0000259" key="3">
    <source>
        <dbReference type="Pfam" id="PF18050"/>
    </source>
</evidence>
<dbReference type="AlphaFoldDB" id="A0A7W7GII7"/>
<keyword evidence="5" id="KW-1185">Reference proteome</keyword>
<evidence type="ECO:0000313" key="5">
    <source>
        <dbReference type="Proteomes" id="UP000565089"/>
    </source>
</evidence>
<evidence type="ECO:0000256" key="2">
    <source>
        <dbReference type="SAM" id="SignalP"/>
    </source>
</evidence>
<evidence type="ECO:0000313" key="4">
    <source>
        <dbReference type="EMBL" id="MBB4712025.1"/>
    </source>
</evidence>
<accession>A0A7W7GII7</accession>
<protein>
    <recommendedName>
        <fullName evidence="3">Cyclophilin-like domain-containing protein</fullName>
    </recommendedName>
</protein>
<feature type="region of interest" description="Disordered" evidence="1">
    <location>
        <begin position="28"/>
        <end position="57"/>
    </location>
</feature>
<dbReference type="Pfam" id="PF18050">
    <property type="entry name" value="Cyclophil_like2"/>
    <property type="match status" value="1"/>
</dbReference>
<dbReference type="RefSeq" id="WP_313666770.1">
    <property type="nucleotide sequence ID" value="NZ_JACHMS010000001.1"/>
</dbReference>
<sequence length="176" mass="18191">MNPAPFRALARVVPATALLLVMTACTDDSPPASASSSSSEPASPQTSTAPAATTPTGRTTAMNIRLTLDGHPVAATLNDGPTARDFAAQLPLTLSLRDLNQAEKIADLPRKLSTSGATEGADPEVGDLAYYAPWNQLATYYRDAPYATGLVILGHMADGGAERLATADEITIEAAP</sequence>
<dbReference type="PROSITE" id="PS51257">
    <property type="entry name" value="PROKAR_LIPOPROTEIN"/>
    <property type="match status" value="1"/>
</dbReference>
<keyword evidence="2" id="KW-0732">Signal</keyword>
<feature type="domain" description="Cyclophilin-like" evidence="3">
    <location>
        <begin position="66"/>
        <end position="166"/>
    </location>
</feature>
<feature type="compositionally biased region" description="Low complexity" evidence="1">
    <location>
        <begin position="29"/>
        <end position="57"/>
    </location>
</feature>
<comment type="caution">
    <text evidence="4">The sequence shown here is derived from an EMBL/GenBank/DDBJ whole genome shotgun (WGS) entry which is preliminary data.</text>
</comment>
<dbReference type="SUPFAM" id="SSF50891">
    <property type="entry name" value="Cyclophilin-like"/>
    <property type="match status" value="1"/>
</dbReference>
<feature type="signal peptide" evidence="2">
    <location>
        <begin position="1"/>
        <end position="26"/>
    </location>
</feature>
<name>A0A7W7GII7_9ACTN</name>